<dbReference type="SUPFAM" id="SSF53756">
    <property type="entry name" value="UDP-Glycosyltransferase/glycogen phosphorylase"/>
    <property type="match status" value="1"/>
</dbReference>
<dbReference type="InterPro" id="IPR007554">
    <property type="entry name" value="Glycerophosphate_synth"/>
</dbReference>
<dbReference type="GO" id="GO:0016020">
    <property type="term" value="C:membrane"/>
    <property type="evidence" value="ECO:0007669"/>
    <property type="project" value="InterPro"/>
</dbReference>
<dbReference type="KEGG" id="ndv:NDEV_0136"/>
<dbReference type="AlphaFoldDB" id="A0A128A0N1"/>
<keyword evidence="2" id="KW-1185">Reference proteome</keyword>
<sequence length="383" mass="43047">MDAKKTILFIPSNENHCKIFQSIGVHLGEYKQVFLTQGSYKDEGAEEALKKLGISFTRIDDYEKKDAEFILLKENVGIVIVGNDSDVIPQWFVNLAKNLGIPSVFVQDGMMVEIKTLGRNLVKSTKDKFTQTSPKLKMLAIDLGRKKQYRKTSYGLGGCTQIHTWGEQSTSYYVDKGVDRKTIVITGIPKIYDDSMISSEDDEKIILYTPTDFVRMNIVKSDYARKLAYDVCSIVTSIKNVKLIIKPHPRENLNLYADLPEKFGPRVQISDEDVTKLLPISSLVISDLSTVGLEAIGLKKPVVIYLPNVESFTANNLFPNDVLATNLALYAKDKQSLSEQISKILEKKWSPQESSLYIVEKYLGPLDGKSSVRSAMDIEKLLK</sequence>
<dbReference type="Pfam" id="PF04464">
    <property type="entry name" value="Glyphos_transf"/>
    <property type="match status" value="1"/>
</dbReference>
<reference evidence="2" key="1">
    <citation type="submission" date="2015-10" db="EMBL/GenBank/DDBJ databases">
        <authorList>
            <person name="Lehtovirta-Morley L.E."/>
            <person name="Vieille C."/>
        </authorList>
    </citation>
    <scope>NUCLEOTIDE SEQUENCE [LARGE SCALE GENOMIC DNA]</scope>
</reference>
<evidence type="ECO:0000313" key="1">
    <source>
        <dbReference type="EMBL" id="CUR50901.1"/>
    </source>
</evidence>
<keyword evidence="1" id="KW-0808">Transferase</keyword>
<gene>
    <name evidence="1" type="ORF">NDEV_0136</name>
</gene>
<evidence type="ECO:0000313" key="2">
    <source>
        <dbReference type="Proteomes" id="UP000196239"/>
    </source>
</evidence>
<dbReference type="Gene3D" id="3.40.50.12580">
    <property type="match status" value="1"/>
</dbReference>
<accession>A0A128A0N1</accession>
<protein>
    <submittedName>
        <fullName evidence="1">Glycosyltransferase</fullName>
    </submittedName>
</protein>
<dbReference type="InterPro" id="IPR043148">
    <property type="entry name" value="TagF_C"/>
</dbReference>
<dbReference type="Proteomes" id="UP000196239">
    <property type="component" value="Chromosome 1"/>
</dbReference>
<organism evidence="1 2">
    <name type="scientific">Nitrosotalea devaniterrae</name>
    <dbReference type="NCBI Taxonomy" id="1078905"/>
    <lineage>
        <taxon>Archaea</taxon>
        <taxon>Nitrososphaerota</taxon>
        <taxon>Nitrososphaeria</taxon>
        <taxon>Nitrosotaleales</taxon>
        <taxon>Nitrosotaleaceae</taxon>
        <taxon>Nitrosotalea</taxon>
    </lineage>
</organism>
<dbReference type="EMBL" id="LN890280">
    <property type="protein sequence ID" value="CUR50901.1"/>
    <property type="molecule type" value="Genomic_DNA"/>
</dbReference>
<dbReference type="GO" id="GO:0047355">
    <property type="term" value="F:CDP-glycerol glycerophosphotransferase activity"/>
    <property type="evidence" value="ECO:0007669"/>
    <property type="project" value="InterPro"/>
</dbReference>
<proteinExistence type="predicted"/>
<name>A0A128A0N1_9ARCH</name>